<comment type="caution">
    <text evidence="2">The sequence shown here is derived from an EMBL/GenBank/DDBJ whole genome shotgun (WGS) entry which is preliminary data.</text>
</comment>
<dbReference type="Pfam" id="PF22924">
    <property type="entry name" value="ACOX_C_alpha1"/>
    <property type="match status" value="1"/>
</dbReference>
<keyword evidence="3" id="KW-1185">Reference proteome</keyword>
<dbReference type="GO" id="GO:0071949">
    <property type="term" value="F:FAD binding"/>
    <property type="evidence" value="ECO:0007669"/>
    <property type="project" value="InterPro"/>
</dbReference>
<dbReference type="InterPro" id="IPR036250">
    <property type="entry name" value="AcylCo_DH-like_C"/>
</dbReference>
<dbReference type="GO" id="GO:0055088">
    <property type="term" value="P:lipid homeostasis"/>
    <property type="evidence" value="ECO:0007669"/>
    <property type="project" value="TreeGrafter"/>
</dbReference>
<dbReference type="InterPro" id="IPR055060">
    <property type="entry name" value="ACOX_C_alpha1"/>
</dbReference>
<dbReference type="GO" id="GO:0003997">
    <property type="term" value="F:acyl-CoA oxidase activity"/>
    <property type="evidence" value="ECO:0007669"/>
    <property type="project" value="InterPro"/>
</dbReference>
<dbReference type="GO" id="GO:0005504">
    <property type="term" value="F:fatty acid binding"/>
    <property type="evidence" value="ECO:0007669"/>
    <property type="project" value="TreeGrafter"/>
</dbReference>
<evidence type="ECO:0000313" key="2">
    <source>
        <dbReference type="EMBL" id="KAF5328185.1"/>
    </source>
</evidence>
<dbReference type="InterPro" id="IPR012258">
    <property type="entry name" value="Acyl-CoA_oxidase"/>
</dbReference>
<accession>A0A8H5BRU2</accession>
<dbReference type="SUPFAM" id="SSF56645">
    <property type="entry name" value="Acyl-CoA dehydrogenase NM domain-like"/>
    <property type="match status" value="1"/>
</dbReference>
<dbReference type="GO" id="GO:0033540">
    <property type="term" value="P:fatty acid beta-oxidation using acyl-CoA oxidase"/>
    <property type="evidence" value="ECO:0007669"/>
    <property type="project" value="TreeGrafter"/>
</dbReference>
<proteinExistence type="predicted"/>
<sequence length="551" mass="60714">MSSTQQQSRYASNLLPASTDTLASTPLWQARPEFLSTDERVELSYQRAKSVVQHYKLTADDVLHLTEKYWSFHSDPILALDGSAATLLTIHYNLCLGTIATYLPKRPDLRPILEKLVSFEWNGQYCLTELGHGLDIINMETRATRLPDGSFELHTPSESAAKFMPPTSPSGYPCVSIVHARLFVDGEDRGPKVFVTQIHDGKTMTPGIVAKFVQFPCLSASALLSRPEKSRAPREAFFRNISRVITGTISMGVLGVTAMRIASYVAASYSLRRYVIDSSTKLPRPIISFSTQYTPILSTISQALVLRIFSNSCYSMFIHTEDNNTQHFIAAVMKSTIHKIAQATTIEMGDRCGAQGLADVNQMATMLVDLRGASIAEGDILVISIRFAMDLLLGRVSVPPYHDPSGLLSRHERSLISSLRSSLANANNHRDESVDTSVLPLCQALIEAVGARMAFEAACDNLPREVLDLFVASTVRKDAAWYALNAGLDGAAQARMEAEAARTLLPRINELMDLLDIKPYAVAPIVSDEQWSCYVNSLDEYGEMPTVISKL</sequence>
<dbReference type="GO" id="GO:0005777">
    <property type="term" value="C:peroxisome"/>
    <property type="evidence" value="ECO:0007669"/>
    <property type="project" value="InterPro"/>
</dbReference>
<dbReference type="PANTHER" id="PTHR10909:SF382">
    <property type="entry name" value="ACYL-COENZYME A OXIDASE"/>
    <property type="match status" value="1"/>
</dbReference>
<feature type="domain" description="Acyl-CoA oxidase C-alpha1" evidence="1">
    <location>
        <begin position="257"/>
        <end position="389"/>
    </location>
</feature>
<dbReference type="Gene3D" id="2.40.110.10">
    <property type="entry name" value="Butyryl-CoA Dehydrogenase, subunit A, domain 2"/>
    <property type="match status" value="1"/>
</dbReference>
<dbReference type="Gene3D" id="1.20.140.10">
    <property type="entry name" value="Butyryl-CoA Dehydrogenase, subunit A, domain 3"/>
    <property type="match status" value="1"/>
</dbReference>
<dbReference type="OrthoDB" id="538336at2759"/>
<dbReference type="InterPro" id="IPR009100">
    <property type="entry name" value="AcylCoA_DH/oxidase_NM_dom_sf"/>
</dbReference>
<dbReference type="AlphaFoldDB" id="A0A8H5BRU2"/>
<evidence type="ECO:0000259" key="1">
    <source>
        <dbReference type="Pfam" id="PF22924"/>
    </source>
</evidence>
<dbReference type="Proteomes" id="UP000567179">
    <property type="component" value="Unassembled WGS sequence"/>
</dbReference>
<dbReference type="InterPro" id="IPR046373">
    <property type="entry name" value="Acyl-CoA_Oxase/DH_mid-dom_sf"/>
</dbReference>
<name>A0A8H5BRU2_9AGAR</name>
<evidence type="ECO:0000313" key="3">
    <source>
        <dbReference type="Proteomes" id="UP000567179"/>
    </source>
</evidence>
<dbReference type="EMBL" id="JAACJJ010000005">
    <property type="protein sequence ID" value="KAF5328185.1"/>
    <property type="molecule type" value="Genomic_DNA"/>
</dbReference>
<reference evidence="2 3" key="1">
    <citation type="journal article" date="2020" name="ISME J.">
        <title>Uncovering the hidden diversity of litter-decomposition mechanisms in mushroom-forming fungi.</title>
        <authorList>
            <person name="Floudas D."/>
            <person name="Bentzer J."/>
            <person name="Ahren D."/>
            <person name="Johansson T."/>
            <person name="Persson P."/>
            <person name="Tunlid A."/>
        </authorList>
    </citation>
    <scope>NUCLEOTIDE SEQUENCE [LARGE SCALE GENOMIC DNA]</scope>
    <source>
        <strain evidence="2 3">CBS 101986</strain>
    </source>
</reference>
<dbReference type="SUPFAM" id="SSF47203">
    <property type="entry name" value="Acyl-CoA dehydrogenase C-terminal domain-like"/>
    <property type="match status" value="1"/>
</dbReference>
<protein>
    <recommendedName>
        <fullName evidence="1">Acyl-CoA oxidase C-alpha1 domain-containing protein</fullName>
    </recommendedName>
</protein>
<gene>
    <name evidence="2" type="ORF">D9619_013416</name>
</gene>
<organism evidence="2 3">
    <name type="scientific">Psilocybe cf. subviscida</name>
    <dbReference type="NCBI Taxonomy" id="2480587"/>
    <lineage>
        <taxon>Eukaryota</taxon>
        <taxon>Fungi</taxon>
        <taxon>Dikarya</taxon>
        <taxon>Basidiomycota</taxon>
        <taxon>Agaricomycotina</taxon>
        <taxon>Agaricomycetes</taxon>
        <taxon>Agaricomycetidae</taxon>
        <taxon>Agaricales</taxon>
        <taxon>Agaricineae</taxon>
        <taxon>Strophariaceae</taxon>
        <taxon>Psilocybe</taxon>
    </lineage>
</organism>
<dbReference type="PANTHER" id="PTHR10909">
    <property type="entry name" value="ELECTRON TRANSPORT OXIDOREDUCTASE"/>
    <property type="match status" value="1"/>
</dbReference>